<dbReference type="InterPro" id="IPR036415">
    <property type="entry name" value="Lamin_tail_dom_sf"/>
</dbReference>
<evidence type="ECO:0000313" key="3">
    <source>
        <dbReference type="Proteomes" id="UP000054928"/>
    </source>
</evidence>
<feature type="transmembrane region" description="Helical" evidence="1">
    <location>
        <begin position="228"/>
        <end position="248"/>
    </location>
</feature>
<feature type="transmembrane region" description="Helical" evidence="1">
    <location>
        <begin position="323"/>
        <end position="347"/>
    </location>
</feature>
<dbReference type="Gene3D" id="2.60.40.1260">
    <property type="entry name" value="Lamin Tail domain"/>
    <property type="match status" value="1"/>
</dbReference>
<evidence type="ECO:0000256" key="1">
    <source>
        <dbReference type="SAM" id="Phobius"/>
    </source>
</evidence>
<evidence type="ECO:0000313" key="2">
    <source>
        <dbReference type="EMBL" id="CEG37493.1"/>
    </source>
</evidence>
<keyword evidence="1" id="KW-0812">Transmembrane</keyword>
<reference evidence="3" key="1">
    <citation type="submission" date="2014-09" db="EMBL/GenBank/DDBJ databases">
        <authorList>
            <person name="Sharma Rahul"/>
            <person name="Thines Marco"/>
        </authorList>
    </citation>
    <scope>NUCLEOTIDE SEQUENCE [LARGE SCALE GENOMIC DNA]</scope>
</reference>
<accession>A0A0P1AB37</accession>
<sequence length="490" mass="56176">MSYPLLRRLPLSTLDRQVARASMQICHKIVMQQLYISRANVSKQWVVVSNPSEACINLTGFNLSCSGCDDVYCFPFNYTLLPGDEVTIWCSPGRLKLDEDNLLQPYLFWTQPDGSLRHKSFFTSSRANDVVLLDPFLVEVASIRVTVDGRREFRVLHCKSAHSKTLRSEIDTRFCVGCLSPPVFDKQTSRPSPESGKITSFPPRQREVYVYSRYWGIVSDKSLSKHSLAVILVPVVESVRAVLIYLMFNLFQSMGKPGPNVRSKVTSLLFMVLACNVTARKLMLGIKSGLLVTIASFTSVVLDQVAMLVLYLSLQRLYPVLTTSFQCMLVFDLGVYCINAIAVQFRFLDERTNWHPLFKYLTRLDHRYQGFVCMCGIGRELLLHLLFLLPFSSQPTQLWKVVGYLLVPFFTAASGIDFFRALVILLHMVRRSIDLINALWGHLEQHTTTYVKETYKDQEEKEVCDEEPQKELPPSAFSTPKKFRNRFRYY</sequence>
<organism evidence="2 3">
    <name type="scientific">Plasmopara halstedii</name>
    <name type="common">Downy mildew of sunflower</name>
    <dbReference type="NCBI Taxonomy" id="4781"/>
    <lineage>
        <taxon>Eukaryota</taxon>
        <taxon>Sar</taxon>
        <taxon>Stramenopiles</taxon>
        <taxon>Oomycota</taxon>
        <taxon>Peronosporomycetes</taxon>
        <taxon>Peronosporales</taxon>
        <taxon>Peronosporaceae</taxon>
        <taxon>Plasmopara</taxon>
    </lineage>
</organism>
<proteinExistence type="predicted"/>
<dbReference type="OrthoDB" id="102442at2759"/>
<dbReference type="SUPFAM" id="SSF74853">
    <property type="entry name" value="Lamin A/C globular tail domain"/>
    <property type="match status" value="1"/>
</dbReference>
<dbReference type="AlphaFoldDB" id="A0A0P1AB37"/>
<dbReference type="EMBL" id="CCYD01000286">
    <property type="protein sequence ID" value="CEG37493.1"/>
    <property type="molecule type" value="Genomic_DNA"/>
</dbReference>
<feature type="transmembrane region" description="Helical" evidence="1">
    <location>
        <begin position="290"/>
        <end position="311"/>
    </location>
</feature>
<dbReference type="RefSeq" id="XP_024573862.1">
    <property type="nucleotide sequence ID" value="XM_024722824.1"/>
</dbReference>
<keyword evidence="3" id="KW-1185">Reference proteome</keyword>
<keyword evidence="1" id="KW-1133">Transmembrane helix</keyword>
<dbReference type="OMA" id="RVLHCKS"/>
<protein>
    <submittedName>
        <fullName evidence="2">Lamin Tail Domain</fullName>
    </submittedName>
</protein>
<feature type="transmembrane region" description="Helical" evidence="1">
    <location>
        <begin position="401"/>
        <end position="426"/>
    </location>
</feature>
<name>A0A0P1AB37_PLAHL</name>
<dbReference type="Proteomes" id="UP000054928">
    <property type="component" value="Unassembled WGS sequence"/>
</dbReference>
<feature type="transmembrane region" description="Helical" evidence="1">
    <location>
        <begin position="368"/>
        <end position="389"/>
    </location>
</feature>
<dbReference type="GeneID" id="36400138"/>
<keyword evidence="1" id="KW-0472">Membrane</keyword>